<dbReference type="EMBL" id="JAODUP010000469">
    <property type="protein sequence ID" value="KAK2149064.1"/>
    <property type="molecule type" value="Genomic_DNA"/>
</dbReference>
<keyword evidence="4 5" id="KW-0472">Membrane</keyword>
<evidence type="ECO:0000313" key="7">
    <source>
        <dbReference type="Proteomes" id="UP001208570"/>
    </source>
</evidence>
<feature type="transmembrane region" description="Helical" evidence="5">
    <location>
        <begin position="236"/>
        <end position="256"/>
    </location>
</feature>
<feature type="transmembrane region" description="Helical" evidence="5">
    <location>
        <begin position="51"/>
        <end position="75"/>
    </location>
</feature>
<dbReference type="InterPro" id="IPR019372">
    <property type="entry name" value="LHFPL"/>
</dbReference>
<comment type="subcellular location">
    <subcellularLocation>
        <location evidence="1">Membrane</location>
        <topology evidence="1">Multi-pass membrane protein</topology>
    </subcellularLocation>
</comment>
<reference evidence="6" key="1">
    <citation type="journal article" date="2023" name="Mol. Biol. Evol.">
        <title>Third-Generation Sequencing Reveals the Adaptive Role of the Epigenome in Three Deep-Sea Polychaetes.</title>
        <authorList>
            <person name="Perez M."/>
            <person name="Aroh O."/>
            <person name="Sun Y."/>
            <person name="Lan Y."/>
            <person name="Juniper S.K."/>
            <person name="Young C.R."/>
            <person name="Angers B."/>
            <person name="Qian P.Y."/>
        </authorList>
    </citation>
    <scope>NUCLEOTIDE SEQUENCE</scope>
    <source>
        <strain evidence="6">P08H-3</strain>
    </source>
</reference>
<organism evidence="6 7">
    <name type="scientific">Paralvinella palmiformis</name>
    <dbReference type="NCBI Taxonomy" id="53620"/>
    <lineage>
        <taxon>Eukaryota</taxon>
        <taxon>Metazoa</taxon>
        <taxon>Spiralia</taxon>
        <taxon>Lophotrochozoa</taxon>
        <taxon>Annelida</taxon>
        <taxon>Polychaeta</taxon>
        <taxon>Sedentaria</taxon>
        <taxon>Canalipalpata</taxon>
        <taxon>Terebellida</taxon>
        <taxon>Terebelliformia</taxon>
        <taxon>Alvinellidae</taxon>
        <taxon>Paralvinella</taxon>
    </lineage>
</organism>
<name>A0AAD9MZT5_9ANNE</name>
<evidence type="ECO:0000256" key="3">
    <source>
        <dbReference type="ARBA" id="ARBA00022989"/>
    </source>
</evidence>
<comment type="caution">
    <text evidence="6">The sequence shown here is derived from an EMBL/GenBank/DDBJ whole genome shotgun (WGS) entry which is preliminary data.</text>
</comment>
<feature type="transmembrane region" description="Helical" evidence="5">
    <location>
        <begin position="188"/>
        <end position="210"/>
    </location>
</feature>
<dbReference type="Proteomes" id="UP001208570">
    <property type="component" value="Unassembled WGS sequence"/>
</dbReference>
<evidence type="ECO:0000256" key="4">
    <source>
        <dbReference type="ARBA" id="ARBA00023136"/>
    </source>
</evidence>
<sequence>MSGGRKSEKRDPESAGKHVLFVQLPPVTCKCPDPFSPQRRRRRRNRKCCDLAVYVRALWSGLSVVVTLSCCLAFVQPYWLTNVQKRSSFGLYSYCVQDNYVEAGTGRAERRTNWTHGVPEVSADTVRYVVHYREDCSPYGQYFRLAHLPSNAWQIACVLFGGGCFLLGFGALASVVTSLMVDWWASRFAGYTGYIQTMGVMTCVGGLLTFPLGLDSNFVRHYCSDARMFYAGDCSMGWSFTLGIMATALSAFCPFLSQYVTFRAGDESDV</sequence>
<keyword evidence="2 5" id="KW-0812">Transmembrane</keyword>
<evidence type="ECO:0000313" key="6">
    <source>
        <dbReference type="EMBL" id="KAK2149064.1"/>
    </source>
</evidence>
<feature type="transmembrane region" description="Helical" evidence="5">
    <location>
        <begin position="152"/>
        <end position="176"/>
    </location>
</feature>
<dbReference type="PANTHER" id="PTHR12489:SF22">
    <property type="entry name" value="SI:DKEY-35M8.1"/>
    <property type="match status" value="1"/>
</dbReference>
<accession>A0AAD9MZT5</accession>
<dbReference type="PANTHER" id="PTHR12489">
    <property type="entry name" value="LIPOMA HMGIC FUSION PARTNER-LIKE PROTEIN"/>
    <property type="match status" value="1"/>
</dbReference>
<keyword evidence="3 5" id="KW-1133">Transmembrane helix</keyword>
<gene>
    <name evidence="6" type="ORF">LSH36_469g01054</name>
</gene>
<evidence type="ECO:0000256" key="5">
    <source>
        <dbReference type="SAM" id="Phobius"/>
    </source>
</evidence>
<dbReference type="GO" id="GO:0016020">
    <property type="term" value="C:membrane"/>
    <property type="evidence" value="ECO:0007669"/>
    <property type="project" value="UniProtKB-SubCell"/>
</dbReference>
<protein>
    <submittedName>
        <fullName evidence="6">Uncharacterized protein</fullName>
    </submittedName>
</protein>
<dbReference type="AlphaFoldDB" id="A0AAD9MZT5"/>
<evidence type="ECO:0000256" key="1">
    <source>
        <dbReference type="ARBA" id="ARBA00004141"/>
    </source>
</evidence>
<evidence type="ECO:0000256" key="2">
    <source>
        <dbReference type="ARBA" id="ARBA00022692"/>
    </source>
</evidence>
<dbReference type="Pfam" id="PF10242">
    <property type="entry name" value="L_HMGIC_fpl"/>
    <property type="match status" value="2"/>
</dbReference>
<keyword evidence="7" id="KW-1185">Reference proteome</keyword>
<proteinExistence type="predicted"/>